<reference evidence="2 3" key="1">
    <citation type="journal article" date="2018" name="G3 (Bethesda)">
        <title>Phylogenetic and Phylogenomic Definition of Rhizopus Species.</title>
        <authorList>
            <person name="Gryganskyi A.P."/>
            <person name="Golan J."/>
            <person name="Dolatabadi S."/>
            <person name="Mondo S."/>
            <person name="Robb S."/>
            <person name="Idnurm A."/>
            <person name="Muszewska A."/>
            <person name="Steczkiewicz K."/>
            <person name="Masonjones S."/>
            <person name="Liao H.L."/>
            <person name="Gajdeczka M.T."/>
            <person name="Anike F."/>
            <person name="Vuek A."/>
            <person name="Anishchenko I.M."/>
            <person name="Voigt K."/>
            <person name="de Hoog G.S."/>
            <person name="Smith M.E."/>
            <person name="Heitman J."/>
            <person name="Vilgalys R."/>
            <person name="Stajich J.E."/>
        </authorList>
    </citation>
    <scope>NUCLEOTIDE SEQUENCE [LARGE SCALE GENOMIC DNA]</scope>
    <source>
        <strain evidence="2 3">LSU 92-RS-03</strain>
    </source>
</reference>
<dbReference type="EMBL" id="PJQM01004165">
    <property type="protein sequence ID" value="RCH85461.1"/>
    <property type="molecule type" value="Genomic_DNA"/>
</dbReference>
<dbReference type="InterPro" id="IPR011021">
    <property type="entry name" value="Arrestin-like_N"/>
</dbReference>
<dbReference type="PANTHER" id="PTHR11188">
    <property type="entry name" value="ARRESTIN DOMAIN CONTAINING PROTEIN"/>
    <property type="match status" value="1"/>
</dbReference>
<dbReference type="Pfam" id="PF02752">
    <property type="entry name" value="Arrestin_C"/>
    <property type="match status" value="1"/>
</dbReference>
<dbReference type="Proteomes" id="UP000253551">
    <property type="component" value="Unassembled WGS sequence"/>
</dbReference>
<dbReference type="AlphaFoldDB" id="A0A367J6U6"/>
<name>A0A367J6U6_RHIST</name>
<dbReference type="GO" id="GO:0005886">
    <property type="term" value="C:plasma membrane"/>
    <property type="evidence" value="ECO:0007669"/>
    <property type="project" value="TreeGrafter"/>
</dbReference>
<dbReference type="PANTHER" id="PTHR11188:SF17">
    <property type="entry name" value="FI21816P1"/>
    <property type="match status" value="1"/>
</dbReference>
<evidence type="ECO:0000313" key="3">
    <source>
        <dbReference type="Proteomes" id="UP000253551"/>
    </source>
</evidence>
<accession>A0A367J6U6</accession>
<gene>
    <name evidence="2" type="ORF">CU098_003513</name>
</gene>
<protein>
    <recommendedName>
        <fullName evidence="1">Arrestin C-terminal-like domain-containing protein</fullName>
    </recommendedName>
</protein>
<dbReference type="GO" id="GO:0070086">
    <property type="term" value="P:ubiquitin-dependent endocytosis"/>
    <property type="evidence" value="ECO:0007669"/>
    <property type="project" value="TreeGrafter"/>
</dbReference>
<evidence type="ECO:0000313" key="2">
    <source>
        <dbReference type="EMBL" id="RCH85461.1"/>
    </source>
</evidence>
<dbReference type="STRING" id="4846.A0A367J6U6"/>
<comment type="caution">
    <text evidence="2">The sequence shown here is derived from an EMBL/GenBank/DDBJ whole genome shotgun (WGS) entry which is preliminary data.</text>
</comment>
<dbReference type="InterPro" id="IPR014756">
    <property type="entry name" value="Ig_E-set"/>
</dbReference>
<dbReference type="GO" id="GO:0005829">
    <property type="term" value="C:cytosol"/>
    <property type="evidence" value="ECO:0007669"/>
    <property type="project" value="TreeGrafter"/>
</dbReference>
<dbReference type="Pfam" id="PF00339">
    <property type="entry name" value="Arrestin_N"/>
    <property type="match status" value="1"/>
</dbReference>
<dbReference type="Gene3D" id="2.60.40.640">
    <property type="match status" value="2"/>
</dbReference>
<feature type="domain" description="Arrestin C-terminal-like" evidence="1">
    <location>
        <begin position="162"/>
        <end position="302"/>
    </location>
</feature>
<organism evidence="2 3">
    <name type="scientific">Rhizopus stolonifer</name>
    <name type="common">Rhizopus nigricans</name>
    <dbReference type="NCBI Taxonomy" id="4846"/>
    <lineage>
        <taxon>Eukaryota</taxon>
        <taxon>Fungi</taxon>
        <taxon>Fungi incertae sedis</taxon>
        <taxon>Mucoromycota</taxon>
        <taxon>Mucoromycotina</taxon>
        <taxon>Mucoromycetes</taxon>
        <taxon>Mucorales</taxon>
        <taxon>Mucorineae</taxon>
        <taxon>Rhizopodaceae</taxon>
        <taxon>Rhizopus</taxon>
    </lineage>
</organism>
<sequence length="391" mass="45344">MLHQLKIHIENDTLIMRGSPEESVGCVLRGCVVLHVKESMKVKSVSLNLVGRIKIQWNERNHQHKKEFNILENDWHFLSHQKKLHTLTPNTYKYPFEYVFPGNLAETIESYSYGSVSYKLKAVVDRPAFSPNLIDRQSLRVARQFTPSYHMSNIPMQISNEWTDKLDYKISVPKRIYSRGEQISIDVSLFPKLNSGLHVRYLSVFLKEYTTFVLGGTASIHHTESRIIRFFRDESFPSDGLHWHKTEIMTVPHSFDSIQCDTHNQFFKIEHKLKFTMSLINKEGTISELRATMPIDIINQKIEDTEQENELPTYENAWRSALYSPLPYSDPNSPYSPVDEAYPLTPHQTTLDDYFGYRPSVNRDQGAPCSLLPSYHSLELNQVNDGLPSYE</sequence>
<dbReference type="SMART" id="SM01017">
    <property type="entry name" value="Arrestin_C"/>
    <property type="match status" value="1"/>
</dbReference>
<proteinExistence type="predicted"/>
<keyword evidence="3" id="KW-1185">Reference proteome</keyword>
<dbReference type="GO" id="GO:0030674">
    <property type="term" value="F:protein-macromolecule adaptor activity"/>
    <property type="evidence" value="ECO:0007669"/>
    <property type="project" value="TreeGrafter"/>
</dbReference>
<dbReference type="OrthoDB" id="2333384at2759"/>
<evidence type="ECO:0000259" key="1">
    <source>
        <dbReference type="SMART" id="SM01017"/>
    </source>
</evidence>
<dbReference type="GO" id="GO:0031625">
    <property type="term" value="F:ubiquitin protein ligase binding"/>
    <property type="evidence" value="ECO:0007669"/>
    <property type="project" value="TreeGrafter"/>
</dbReference>
<dbReference type="InterPro" id="IPR011022">
    <property type="entry name" value="Arrestin_C-like"/>
</dbReference>
<dbReference type="InterPro" id="IPR014752">
    <property type="entry name" value="Arrestin-like_C"/>
</dbReference>
<dbReference type="SUPFAM" id="SSF81296">
    <property type="entry name" value="E set domains"/>
    <property type="match status" value="2"/>
</dbReference>
<dbReference type="InterPro" id="IPR050357">
    <property type="entry name" value="Arrestin_domain-protein"/>
</dbReference>